<gene>
    <name evidence="6" type="ORF">H0485_00310</name>
</gene>
<evidence type="ECO:0000313" key="7">
    <source>
        <dbReference type="Proteomes" id="UP001198571"/>
    </source>
</evidence>
<dbReference type="RefSeq" id="WP_226933321.1">
    <property type="nucleotide sequence ID" value="NZ_JACDXX010000001.1"/>
</dbReference>
<dbReference type="InterPro" id="IPR001451">
    <property type="entry name" value="Hexapep"/>
</dbReference>
<keyword evidence="2" id="KW-0808">Transferase</keyword>
<dbReference type="PANTHER" id="PTHR43300:SF7">
    <property type="entry name" value="UDP-N-ACETYLBACILLOSAMINE N-ACETYLTRANSFERASE"/>
    <property type="match status" value="1"/>
</dbReference>
<evidence type="ECO:0000259" key="5">
    <source>
        <dbReference type="Pfam" id="PF17836"/>
    </source>
</evidence>
<keyword evidence="7" id="KW-1185">Reference proteome</keyword>
<dbReference type="Pfam" id="PF00132">
    <property type="entry name" value="Hexapep"/>
    <property type="match status" value="1"/>
</dbReference>
<feature type="domain" description="PglD N-terminal" evidence="5">
    <location>
        <begin position="5"/>
        <end position="30"/>
    </location>
</feature>
<evidence type="ECO:0000256" key="4">
    <source>
        <dbReference type="ARBA" id="ARBA00023315"/>
    </source>
</evidence>
<comment type="similarity">
    <text evidence="1">Belongs to the transferase hexapeptide repeat family.</text>
</comment>
<protein>
    <submittedName>
        <fullName evidence="6">NeuD/PglB/VioB family sugar acetyltransferase</fullName>
    </submittedName>
</protein>
<evidence type="ECO:0000256" key="2">
    <source>
        <dbReference type="ARBA" id="ARBA00022679"/>
    </source>
</evidence>
<sequence length="221" mass="21627">MGRGLILIGAGGHAKVVAEAARLSGWTIQGHVAPEAGAAEWFGPWLGGDDILGDDPFRALLAGGSAMALSMGFVDQRGAARRAGVLARLRQTGADLPVISHPAAVISASASIGAGSFIAAGAVVSAAARLGPATIMNSQSLCEHDSSTGENCHIASGARLTGGVGLGRDVLIGAGAVLRQGIRIGAGALVGAGAVVLRDVPPGAMVTGVPAMVRSAGGNSE</sequence>
<dbReference type="Pfam" id="PF17836">
    <property type="entry name" value="PglD_N"/>
    <property type="match status" value="1"/>
</dbReference>
<keyword evidence="4" id="KW-0012">Acyltransferase</keyword>
<dbReference type="Gene3D" id="3.40.50.20">
    <property type="match status" value="1"/>
</dbReference>
<dbReference type="InterPro" id="IPR041561">
    <property type="entry name" value="PglD_N"/>
</dbReference>
<dbReference type="EMBL" id="JACDXX010000001">
    <property type="protein sequence ID" value="MCB5408447.1"/>
    <property type="molecule type" value="Genomic_DNA"/>
</dbReference>
<dbReference type="PROSITE" id="PS00101">
    <property type="entry name" value="HEXAPEP_TRANSFERASES"/>
    <property type="match status" value="1"/>
</dbReference>
<evidence type="ECO:0000313" key="6">
    <source>
        <dbReference type="EMBL" id="MCB5408447.1"/>
    </source>
</evidence>
<organism evidence="6 7">
    <name type="scientific">Pseudogemmobacter faecipullorum</name>
    <dbReference type="NCBI Taxonomy" id="2755041"/>
    <lineage>
        <taxon>Bacteria</taxon>
        <taxon>Pseudomonadati</taxon>
        <taxon>Pseudomonadota</taxon>
        <taxon>Alphaproteobacteria</taxon>
        <taxon>Rhodobacterales</taxon>
        <taxon>Paracoccaceae</taxon>
        <taxon>Pseudogemmobacter</taxon>
    </lineage>
</organism>
<evidence type="ECO:0000256" key="1">
    <source>
        <dbReference type="ARBA" id="ARBA00007274"/>
    </source>
</evidence>
<accession>A0ABS8CGD3</accession>
<dbReference type="InterPro" id="IPR018357">
    <property type="entry name" value="Hexapep_transf_CS"/>
</dbReference>
<dbReference type="SUPFAM" id="SSF51161">
    <property type="entry name" value="Trimeric LpxA-like enzymes"/>
    <property type="match status" value="1"/>
</dbReference>
<dbReference type="InterPro" id="IPR050179">
    <property type="entry name" value="Trans_hexapeptide_repeat"/>
</dbReference>
<evidence type="ECO:0000256" key="3">
    <source>
        <dbReference type="ARBA" id="ARBA00022737"/>
    </source>
</evidence>
<dbReference type="InterPro" id="IPR011004">
    <property type="entry name" value="Trimer_LpxA-like_sf"/>
</dbReference>
<dbReference type="PANTHER" id="PTHR43300">
    <property type="entry name" value="ACETYLTRANSFERASE"/>
    <property type="match status" value="1"/>
</dbReference>
<dbReference type="Gene3D" id="2.160.10.10">
    <property type="entry name" value="Hexapeptide repeat proteins"/>
    <property type="match status" value="1"/>
</dbReference>
<proteinExistence type="inferred from homology"/>
<dbReference type="InterPro" id="IPR020019">
    <property type="entry name" value="AcTrfase_PglD-like"/>
</dbReference>
<comment type="caution">
    <text evidence="6">The sequence shown here is derived from an EMBL/GenBank/DDBJ whole genome shotgun (WGS) entry which is preliminary data.</text>
</comment>
<dbReference type="Proteomes" id="UP001198571">
    <property type="component" value="Unassembled WGS sequence"/>
</dbReference>
<reference evidence="6 7" key="1">
    <citation type="submission" date="2020-07" db="EMBL/GenBank/DDBJ databases">
        <title>Pseudogemmobacter sp. nov., isolated from poultry manure in Taiwan.</title>
        <authorList>
            <person name="Lin S.-Y."/>
            <person name="Tang Y.-S."/>
            <person name="Young C.-C."/>
        </authorList>
    </citation>
    <scope>NUCLEOTIDE SEQUENCE [LARGE SCALE GENOMIC DNA]</scope>
    <source>
        <strain evidence="6 7">CC-YST710</strain>
    </source>
</reference>
<name>A0ABS8CGD3_9RHOB</name>
<dbReference type="NCBIfam" id="TIGR03570">
    <property type="entry name" value="NeuD_NnaD"/>
    <property type="match status" value="1"/>
</dbReference>
<keyword evidence="3" id="KW-0677">Repeat</keyword>